<proteinExistence type="predicted"/>
<evidence type="ECO:0000313" key="3">
    <source>
        <dbReference type="Proteomes" id="UP001392437"/>
    </source>
</evidence>
<dbReference type="Proteomes" id="UP001392437">
    <property type="component" value="Unassembled WGS sequence"/>
</dbReference>
<name>A0AAW0RCR0_9PEZI</name>
<sequence>MPPPGSSLKRITTYSKPHLSRCDLNLHPSHPNANVELGKCSEEHLGLLRLRAQQWRHRPHSCRVTLEIFNLHGIPDVGGGAVCMRMDEDADSMGSGIPLESAPRRVDESGAIEMPSSAVA</sequence>
<keyword evidence="3" id="KW-1185">Reference proteome</keyword>
<dbReference type="EMBL" id="JAQQWP010000001">
    <property type="protein sequence ID" value="KAK8132571.1"/>
    <property type="molecule type" value="Genomic_DNA"/>
</dbReference>
<accession>A0AAW0RCR0</accession>
<dbReference type="AlphaFoldDB" id="A0AAW0RCR0"/>
<comment type="caution">
    <text evidence="2">The sequence shown here is derived from an EMBL/GenBank/DDBJ whole genome shotgun (WGS) entry which is preliminary data.</text>
</comment>
<feature type="region of interest" description="Disordered" evidence="1">
    <location>
        <begin position="92"/>
        <end position="120"/>
    </location>
</feature>
<evidence type="ECO:0000313" key="2">
    <source>
        <dbReference type="EMBL" id="KAK8132571.1"/>
    </source>
</evidence>
<organism evidence="2 3">
    <name type="scientific">Apiospora kogelbergensis</name>
    <dbReference type="NCBI Taxonomy" id="1337665"/>
    <lineage>
        <taxon>Eukaryota</taxon>
        <taxon>Fungi</taxon>
        <taxon>Dikarya</taxon>
        <taxon>Ascomycota</taxon>
        <taxon>Pezizomycotina</taxon>
        <taxon>Sordariomycetes</taxon>
        <taxon>Xylariomycetidae</taxon>
        <taxon>Amphisphaeriales</taxon>
        <taxon>Apiosporaceae</taxon>
        <taxon>Apiospora</taxon>
    </lineage>
</organism>
<reference evidence="2 3" key="1">
    <citation type="submission" date="2023-01" db="EMBL/GenBank/DDBJ databases">
        <title>Analysis of 21 Apiospora genomes using comparative genomics revels a genus with tremendous synthesis potential of carbohydrate active enzymes and secondary metabolites.</title>
        <authorList>
            <person name="Sorensen T."/>
        </authorList>
    </citation>
    <scope>NUCLEOTIDE SEQUENCE [LARGE SCALE GENOMIC DNA]</scope>
    <source>
        <strain evidence="2 3">CBS 117206</strain>
    </source>
</reference>
<evidence type="ECO:0000256" key="1">
    <source>
        <dbReference type="SAM" id="MobiDB-lite"/>
    </source>
</evidence>
<gene>
    <name evidence="2" type="ORF">PG999_000744</name>
</gene>
<protein>
    <submittedName>
        <fullName evidence="2">Uncharacterized protein</fullName>
    </submittedName>
</protein>